<reference evidence="1 2" key="1">
    <citation type="journal article" date="2017" name="Sci. Rep.">
        <title>Characterization and diversity of phages infecting Aeromonas salmonicida subsp. salmonicida.</title>
        <authorList>
            <person name="Vincent A.T."/>
            <person name="Paquet V.E."/>
            <person name="Bernatchez A."/>
            <person name="Tremblay D.M."/>
            <person name="Moineau S."/>
            <person name="Charette S.J."/>
        </authorList>
    </citation>
    <scope>NUCLEOTIDE SEQUENCE [LARGE SCALE GENOMIC DNA]</scope>
</reference>
<accession>A0A219YB90</accession>
<name>A0A219YB90_9CAUD</name>
<evidence type="ECO:0000313" key="2">
    <source>
        <dbReference type="Proteomes" id="UP000225772"/>
    </source>
</evidence>
<organism evidence="1 2">
    <name type="scientific">Aeromonas phage 51</name>
    <dbReference type="NCBI Taxonomy" id="1932901"/>
    <lineage>
        <taxon>Viruses</taxon>
        <taxon>Duplodnaviria</taxon>
        <taxon>Heunggongvirae</taxon>
        <taxon>Uroviricota</taxon>
        <taxon>Caudoviricetes</taxon>
        <taxon>Popoffvirus</taxon>
        <taxon>Popoffvirus pv56</taxon>
    </lineage>
</organism>
<evidence type="ECO:0000313" key="1">
    <source>
        <dbReference type="EMBL" id="APU01249.1"/>
    </source>
</evidence>
<protein>
    <submittedName>
        <fullName evidence="1">Uncharacterized protein</fullName>
    </submittedName>
</protein>
<proteinExistence type="predicted"/>
<dbReference type="Proteomes" id="UP000225772">
    <property type="component" value="Segment"/>
</dbReference>
<sequence length="75" mass="7868">MASKQAFMGNPFDPLGHVTIVGLMGQREVDMGGPLTQVSPGVWGGDGLMFNGRGVQVMATGEIVRPPQVMAINRG</sequence>
<dbReference type="EMBL" id="KY290953">
    <property type="protein sequence ID" value="APU01249.1"/>
    <property type="molecule type" value="Genomic_DNA"/>
</dbReference>